<keyword evidence="3" id="KW-1185">Reference proteome</keyword>
<feature type="compositionally biased region" description="Low complexity" evidence="1">
    <location>
        <begin position="87"/>
        <end position="104"/>
    </location>
</feature>
<dbReference type="Proteomes" id="UP001500212">
    <property type="component" value="Unassembled WGS sequence"/>
</dbReference>
<comment type="caution">
    <text evidence="2">The sequence shown here is derived from an EMBL/GenBank/DDBJ whole genome shotgun (WGS) entry which is preliminary data.</text>
</comment>
<proteinExistence type="predicted"/>
<protein>
    <submittedName>
        <fullName evidence="2">Uncharacterized protein</fullName>
    </submittedName>
</protein>
<accession>A0ABP8TF84</accession>
<name>A0ABP8TF84_9ACTN</name>
<evidence type="ECO:0000313" key="2">
    <source>
        <dbReference type="EMBL" id="GAA4604719.1"/>
    </source>
</evidence>
<dbReference type="RefSeq" id="WP_345350743.1">
    <property type="nucleotide sequence ID" value="NZ_BAABHJ010000005.1"/>
</dbReference>
<gene>
    <name evidence="2" type="ORF">GCM10023195_16110</name>
</gene>
<sequence length="116" mass="12422">MTAVVPGRGLSEWTRAGTDMDGIPLWQWNGEPVYAATRDTDQLIFLGAALAWFDEMSAEDFHAFISSAPVPAHSATTDGAETDSERAANAAGSSSPGRRASTRTQWVIPPTRSIDL</sequence>
<reference evidence="3" key="1">
    <citation type="journal article" date="2019" name="Int. J. Syst. Evol. Microbiol.">
        <title>The Global Catalogue of Microorganisms (GCM) 10K type strain sequencing project: providing services to taxonomists for standard genome sequencing and annotation.</title>
        <authorList>
            <consortium name="The Broad Institute Genomics Platform"/>
            <consortium name="The Broad Institute Genome Sequencing Center for Infectious Disease"/>
            <person name="Wu L."/>
            <person name="Ma J."/>
        </authorList>
    </citation>
    <scope>NUCLEOTIDE SEQUENCE [LARGE SCALE GENOMIC DNA]</scope>
    <source>
        <strain evidence="3">JCM 17938</strain>
    </source>
</reference>
<organism evidence="2 3">
    <name type="scientific">Actinoallomurus liliacearum</name>
    <dbReference type="NCBI Taxonomy" id="1080073"/>
    <lineage>
        <taxon>Bacteria</taxon>
        <taxon>Bacillati</taxon>
        <taxon>Actinomycetota</taxon>
        <taxon>Actinomycetes</taxon>
        <taxon>Streptosporangiales</taxon>
        <taxon>Thermomonosporaceae</taxon>
        <taxon>Actinoallomurus</taxon>
    </lineage>
</organism>
<feature type="region of interest" description="Disordered" evidence="1">
    <location>
        <begin position="71"/>
        <end position="116"/>
    </location>
</feature>
<evidence type="ECO:0000256" key="1">
    <source>
        <dbReference type="SAM" id="MobiDB-lite"/>
    </source>
</evidence>
<evidence type="ECO:0000313" key="3">
    <source>
        <dbReference type="Proteomes" id="UP001500212"/>
    </source>
</evidence>
<dbReference type="EMBL" id="BAABHJ010000005">
    <property type="protein sequence ID" value="GAA4604719.1"/>
    <property type="molecule type" value="Genomic_DNA"/>
</dbReference>